<dbReference type="AlphaFoldDB" id="I8AFG6"/>
<dbReference type="STRING" id="1196324.A374_16994"/>
<dbReference type="Proteomes" id="UP000004080">
    <property type="component" value="Unassembled WGS sequence"/>
</dbReference>
<dbReference type="OrthoDB" id="89044at2"/>
<accession>I8AFG6</accession>
<gene>
    <name evidence="2" type="ORF">A374_16994</name>
</gene>
<sequence>MLSISKVLQFAGLDISKNIKIARHMDTRGVDVHELYATGHFELYQSYQEKNHFRDCDYLVSCLGIENNQAIFIGVYEVRAINKVNGFPDYLDVPYKGKAKTYSRYKYELKKLSGFEELENRLLIKWESRAQSWCMKFETSEKEIIQLLPKGYVRDFPGYLEINLSFRELQKVIVDPNANNIWHKMLSSVGGVYLIVDTEDGLQYVGSAVGKEGILGRWKEYANNGHGGNKKLREIIELNPERVQNFRFSILQTLPRTLTRNEALIEESKYKHKLGTRAYGLNLN</sequence>
<evidence type="ECO:0000313" key="3">
    <source>
        <dbReference type="Proteomes" id="UP000004080"/>
    </source>
</evidence>
<reference evidence="2 3" key="1">
    <citation type="journal article" date="2012" name="J. Bacteriol.">
        <title>Genome of Bacillus macauensis ZFHKF-1, a Long-Chain-Forming Bacterium.</title>
        <authorList>
            <person name="Cai L."/>
            <person name="Zhang T."/>
        </authorList>
    </citation>
    <scope>NUCLEOTIDE SEQUENCE [LARGE SCALE GENOMIC DNA]</scope>
    <source>
        <strain evidence="2 3">ZFHKF-1</strain>
    </source>
</reference>
<dbReference type="InterPro" id="IPR035901">
    <property type="entry name" value="GIY-YIG_endonuc_sf"/>
</dbReference>
<proteinExistence type="predicted"/>
<evidence type="ECO:0000313" key="2">
    <source>
        <dbReference type="EMBL" id="EIT84099.1"/>
    </source>
</evidence>
<dbReference type="EMBL" id="AKKV01000040">
    <property type="protein sequence ID" value="EIT84099.1"/>
    <property type="molecule type" value="Genomic_DNA"/>
</dbReference>
<dbReference type="PROSITE" id="PS50164">
    <property type="entry name" value="GIY_YIG"/>
    <property type="match status" value="1"/>
</dbReference>
<name>I8AFG6_9BACL</name>
<dbReference type="Gene3D" id="3.40.1440.10">
    <property type="entry name" value="GIY-YIG endonuclease"/>
    <property type="match status" value="1"/>
</dbReference>
<dbReference type="Pfam" id="PF01541">
    <property type="entry name" value="GIY-YIG"/>
    <property type="match status" value="1"/>
</dbReference>
<dbReference type="RefSeq" id="WP_007203470.1">
    <property type="nucleotide sequence ID" value="NZ_AKKV01000040.1"/>
</dbReference>
<feature type="domain" description="GIY-YIG" evidence="1">
    <location>
        <begin position="188"/>
        <end position="283"/>
    </location>
</feature>
<dbReference type="PATRIC" id="fig|1196324.3.peg.3470"/>
<protein>
    <submittedName>
        <fullName evidence="2">Excinuclease ABC subunit C</fullName>
    </submittedName>
</protein>
<evidence type="ECO:0000259" key="1">
    <source>
        <dbReference type="PROSITE" id="PS50164"/>
    </source>
</evidence>
<dbReference type="eggNOG" id="ENOG502Z9J4">
    <property type="taxonomic scope" value="Bacteria"/>
</dbReference>
<keyword evidence="3" id="KW-1185">Reference proteome</keyword>
<organism evidence="2 3">
    <name type="scientific">Fictibacillus macauensis ZFHKF-1</name>
    <dbReference type="NCBI Taxonomy" id="1196324"/>
    <lineage>
        <taxon>Bacteria</taxon>
        <taxon>Bacillati</taxon>
        <taxon>Bacillota</taxon>
        <taxon>Bacilli</taxon>
        <taxon>Bacillales</taxon>
        <taxon>Fictibacillaceae</taxon>
        <taxon>Fictibacillus</taxon>
    </lineage>
</organism>
<dbReference type="CDD" id="cd10446">
    <property type="entry name" value="GIY-YIG_unchar_1"/>
    <property type="match status" value="1"/>
</dbReference>
<dbReference type="InterPro" id="IPR000305">
    <property type="entry name" value="GIY-YIG_endonuc"/>
</dbReference>
<dbReference type="SUPFAM" id="SSF82771">
    <property type="entry name" value="GIY-YIG endonuclease"/>
    <property type="match status" value="1"/>
</dbReference>
<comment type="caution">
    <text evidence="2">The sequence shown here is derived from an EMBL/GenBank/DDBJ whole genome shotgun (WGS) entry which is preliminary data.</text>
</comment>